<feature type="domain" description="C2H2-type" evidence="3">
    <location>
        <begin position="639"/>
        <end position="668"/>
    </location>
</feature>
<sequence>MGEFGYQMNESSEADTIDLSFMSRTDFSNSDVERVLLESEESILNSIEPISDCHDSSAFLSPMNDILGDLNEFGKSFYSDQSGSSQQQQSQQLSRPAISCSWLGQREASFINFPMPTPYANANQDIKLRPSLESVSIYDMETQPEHSALMTENEVEFTTSDCTYIGPEYPSNLNQWLFNSEQQQQQVAYMSPSIQSISHMSGMAPLPINAANQMNSNYSANFPNTVQFYGSSSIASPSIAMGDNFFASHSSAHVQDVPTTKAAEVPHKDLEDKAESIEQVQWKFGNNFQINSNNVFNNSSTFDEAEGRPPSNAPLPFRPHGQHNMQTKDATMQRNLSEDPQQHPLPNALDRNGMHWGSIFPRNQLIQPPEMVVMHPLRTRKLLAPKRISFVSTTQTITHQNSTDVIDCSQDNPASLASKAVQRNENAGKDSVEKECDQTTHLFDDFSNFNYNLTNIPMIKERSRSENRSKNRRKQKLQIIPGSENVIFETQQHAVGNVVEDSVPIQAVVEDHEKKSKNEGTQDLYSEMELPELDEIFRRKKKPAAVVAVGSKRNYQITPPVAQPIASIAKKVYRGIDQSPRKELQESSISFNEKISVPIAMRKARSHLAINKSVWTYSTDSDSEESVRRDDQTPAAKSFKCTKCKKIFKTSRSLAIHTKRCINSSHKDKSDTLSIVLAESQSNGESNTNENSKKSSDELQSLSILNEGGRSQCNNLMPKMANSQVQESPISKQKPRPITRSQTRRSTGRSISNTGTKRSK</sequence>
<feature type="compositionally biased region" description="Polar residues" evidence="2">
    <location>
        <begin position="699"/>
        <end position="731"/>
    </location>
</feature>
<evidence type="ECO:0000256" key="2">
    <source>
        <dbReference type="SAM" id="MobiDB-lite"/>
    </source>
</evidence>
<evidence type="ECO:0000313" key="4">
    <source>
        <dbReference type="EnsemblMetazoa" id="GPPI017436-PA"/>
    </source>
</evidence>
<organism evidence="4 5">
    <name type="scientific">Glossina palpalis gambiensis</name>
    <dbReference type="NCBI Taxonomy" id="67801"/>
    <lineage>
        <taxon>Eukaryota</taxon>
        <taxon>Metazoa</taxon>
        <taxon>Ecdysozoa</taxon>
        <taxon>Arthropoda</taxon>
        <taxon>Hexapoda</taxon>
        <taxon>Insecta</taxon>
        <taxon>Pterygota</taxon>
        <taxon>Neoptera</taxon>
        <taxon>Endopterygota</taxon>
        <taxon>Diptera</taxon>
        <taxon>Brachycera</taxon>
        <taxon>Muscomorpha</taxon>
        <taxon>Hippoboscoidea</taxon>
        <taxon>Glossinidae</taxon>
        <taxon>Glossina</taxon>
    </lineage>
</organism>
<dbReference type="VEuPathDB" id="VectorBase:GPPI017436"/>
<proteinExistence type="predicted"/>
<feature type="compositionally biased region" description="Basic residues" evidence="2">
    <location>
        <begin position="733"/>
        <end position="747"/>
    </location>
</feature>
<evidence type="ECO:0000259" key="3">
    <source>
        <dbReference type="PROSITE" id="PS50157"/>
    </source>
</evidence>
<name>A0A1B0B3B4_9MUSC</name>
<dbReference type="STRING" id="67801.A0A1B0B3B4"/>
<dbReference type="GO" id="GO:0008270">
    <property type="term" value="F:zinc ion binding"/>
    <property type="evidence" value="ECO:0007669"/>
    <property type="project" value="UniProtKB-KW"/>
</dbReference>
<feature type="region of interest" description="Disordered" evidence="2">
    <location>
        <begin position="299"/>
        <end position="324"/>
    </location>
</feature>
<dbReference type="PROSITE" id="PS50157">
    <property type="entry name" value="ZINC_FINGER_C2H2_2"/>
    <property type="match status" value="1"/>
</dbReference>
<keyword evidence="5" id="KW-1185">Reference proteome</keyword>
<dbReference type="AlphaFoldDB" id="A0A1B0B3B4"/>
<reference evidence="5" key="1">
    <citation type="submission" date="2015-01" db="EMBL/GenBank/DDBJ databases">
        <authorList>
            <person name="Aksoy S."/>
            <person name="Warren W."/>
            <person name="Wilson R.K."/>
        </authorList>
    </citation>
    <scope>NUCLEOTIDE SEQUENCE [LARGE SCALE GENOMIC DNA]</scope>
    <source>
        <strain evidence="5">IAEA</strain>
    </source>
</reference>
<dbReference type="InterPro" id="IPR013087">
    <property type="entry name" value="Znf_C2H2_type"/>
</dbReference>
<dbReference type="Proteomes" id="UP000092460">
    <property type="component" value="Unassembled WGS sequence"/>
</dbReference>
<evidence type="ECO:0000256" key="1">
    <source>
        <dbReference type="PROSITE-ProRule" id="PRU00042"/>
    </source>
</evidence>
<protein>
    <recommendedName>
        <fullName evidence="3">C2H2-type domain-containing protein</fullName>
    </recommendedName>
</protein>
<keyword evidence="1" id="KW-0863">Zinc-finger</keyword>
<dbReference type="EnsemblMetazoa" id="GPPI017436-RA">
    <property type="protein sequence ID" value="GPPI017436-PA"/>
    <property type="gene ID" value="GPPI017436"/>
</dbReference>
<keyword evidence="1" id="KW-0862">Zinc</keyword>
<reference evidence="4" key="2">
    <citation type="submission" date="2020-05" db="UniProtKB">
        <authorList>
            <consortium name="EnsemblMetazoa"/>
        </authorList>
    </citation>
    <scope>IDENTIFICATION</scope>
    <source>
        <strain evidence="4">IAEA</strain>
    </source>
</reference>
<dbReference type="EMBL" id="JXJN01007808">
    <property type="status" value="NOT_ANNOTATED_CDS"/>
    <property type="molecule type" value="Genomic_DNA"/>
</dbReference>
<accession>A0A1B0B3B4</accession>
<feature type="compositionally biased region" description="Low complexity" evidence="2">
    <location>
        <begin position="679"/>
        <end position="690"/>
    </location>
</feature>
<feature type="region of interest" description="Disordered" evidence="2">
    <location>
        <begin position="679"/>
        <end position="760"/>
    </location>
</feature>
<evidence type="ECO:0000313" key="5">
    <source>
        <dbReference type="Proteomes" id="UP000092460"/>
    </source>
</evidence>
<keyword evidence="1" id="KW-0479">Metal-binding</keyword>